<evidence type="ECO:0000313" key="3">
    <source>
        <dbReference type="Proteomes" id="UP000235388"/>
    </source>
</evidence>
<proteinExistence type="predicted"/>
<name>A0A2N5W3I2_9BASI</name>
<feature type="region of interest" description="Disordered" evidence="1">
    <location>
        <begin position="117"/>
        <end position="166"/>
    </location>
</feature>
<feature type="compositionally biased region" description="Basic and acidic residues" evidence="1">
    <location>
        <begin position="130"/>
        <end position="139"/>
    </location>
</feature>
<comment type="caution">
    <text evidence="2">The sequence shown here is derived from an EMBL/GenBank/DDBJ whole genome shotgun (WGS) entry which is preliminary data.</text>
</comment>
<dbReference type="EMBL" id="PGCJ01000017">
    <property type="protein sequence ID" value="PLW56818.1"/>
    <property type="molecule type" value="Genomic_DNA"/>
</dbReference>
<organism evidence="2 3">
    <name type="scientific">Puccinia coronata f. sp. avenae</name>
    <dbReference type="NCBI Taxonomy" id="200324"/>
    <lineage>
        <taxon>Eukaryota</taxon>
        <taxon>Fungi</taxon>
        <taxon>Dikarya</taxon>
        <taxon>Basidiomycota</taxon>
        <taxon>Pucciniomycotina</taxon>
        <taxon>Pucciniomycetes</taxon>
        <taxon>Pucciniales</taxon>
        <taxon>Pucciniaceae</taxon>
        <taxon>Puccinia</taxon>
    </lineage>
</organism>
<sequence length="356" mass="40143">MLGIKSALARCSFVSILLYDNIDVIAVATPAVDLCRYPTINNFPTWENEPQLLATEVGISQTTEKSLNLSKQENILGHHVSSVKELGGNLEVGARPTENSAKEFPDEDMKYALINKPAESEDKAMDEDITFEKAADTSRRSKKKKGKKKGMNKEEASPPTVLGCENNTVEMKKRPMAQNNQRVKVNTQEEHCQEELQDVGNSITVKFEGQPEHLQQSSKVDCDVVSSSIMKDYLARELKRQLHRQDLMRTSFQPTEYPKPGEIYPGVFKGLYSDFVHSSEPLLKDLDKTAQAEESSPISTVLILKILKNQLQLLNLDDHLPLPELSNGDYRVLKLLWNSNPEKMLRDIEQESRNTS</sequence>
<dbReference type="OrthoDB" id="2506705at2759"/>
<accession>A0A2N5W3I2</accession>
<keyword evidence="3" id="KW-1185">Reference proteome</keyword>
<protein>
    <submittedName>
        <fullName evidence="2">Uncharacterized protein</fullName>
    </submittedName>
</protein>
<reference evidence="2 3" key="1">
    <citation type="submission" date="2017-11" db="EMBL/GenBank/DDBJ databases">
        <title>De novo assembly and phasing of dikaryotic genomes from two isolates of Puccinia coronata f. sp. avenae, the causal agent of oat crown rust.</title>
        <authorList>
            <person name="Miller M.E."/>
            <person name="Zhang Y."/>
            <person name="Omidvar V."/>
            <person name="Sperschneider J."/>
            <person name="Schwessinger B."/>
            <person name="Raley C."/>
            <person name="Palmer J.M."/>
            <person name="Garnica D."/>
            <person name="Upadhyaya N."/>
            <person name="Rathjen J."/>
            <person name="Taylor J.M."/>
            <person name="Park R.F."/>
            <person name="Dodds P.N."/>
            <person name="Hirsch C.D."/>
            <person name="Kianian S.F."/>
            <person name="Figueroa M."/>
        </authorList>
    </citation>
    <scope>NUCLEOTIDE SEQUENCE [LARGE SCALE GENOMIC DNA]</scope>
    <source>
        <strain evidence="2">12NC29</strain>
    </source>
</reference>
<gene>
    <name evidence="2" type="ORF">PCANC_01740</name>
</gene>
<evidence type="ECO:0000313" key="2">
    <source>
        <dbReference type="EMBL" id="PLW56818.1"/>
    </source>
</evidence>
<feature type="compositionally biased region" description="Basic residues" evidence="1">
    <location>
        <begin position="140"/>
        <end position="150"/>
    </location>
</feature>
<evidence type="ECO:0000256" key="1">
    <source>
        <dbReference type="SAM" id="MobiDB-lite"/>
    </source>
</evidence>
<dbReference type="Proteomes" id="UP000235388">
    <property type="component" value="Unassembled WGS sequence"/>
</dbReference>
<dbReference type="AlphaFoldDB" id="A0A2N5W3I2"/>